<dbReference type="GeneID" id="63685914"/>
<dbReference type="InterPro" id="IPR050593">
    <property type="entry name" value="LovG"/>
</dbReference>
<dbReference type="AlphaFoldDB" id="M5FPA2"/>
<gene>
    <name evidence="3" type="ORF">DACRYDRAFT_119736</name>
</gene>
<dbReference type="RefSeq" id="XP_040623816.1">
    <property type="nucleotide sequence ID" value="XM_040770852.1"/>
</dbReference>
<dbReference type="OrthoDB" id="2094269at2759"/>
<evidence type="ECO:0000313" key="3">
    <source>
        <dbReference type="EMBL" id="EJT96918.1"/>
    </source>
</evidence>
<dbReference type="InterPro" id="IPR029058">
    <property type="entry name" value="AB_hydrolase_fold"/>
</dbReference>
<feature type="domain" description="Serine hydrolase" evidence="2">
    <location>
        <begin position="40"/>
        <end position="148"/>
    </location>
</feature>
<dbReference type="GO" id="GO:0005737">
    <property type="term" value="C:cytoplasm"/>
    <property type="evidence" value="ECO:0007669"/>
    <property type="project" value="TreeGrafter"/>
</dbReference>
<dbReference type="Proteomes" id="UP000030653">
    <property type="component" value="Unassembled WGS sequence"/>
</dbReference>
<keyword evidence="4" id="KW-1185">Reference proteome</keyword>
<evidence type="ECO:0000313" key="4">
    <source>
        <dbReference type="Proteomes" id="UP000030653"/>
    </source>
</evidence>
<dbReference type="HOGENOM" id="CLU_1468124_0_0_1"/>
<dbReference type="STRING" id="1858805.M5FPA2"/>
<dbReference type="PANTHER" id="PTHR48070:SF6">
    <property type="entry name" value="ESTERASE OVCA2"/>
    <property type="match status" value="1"/>
</dbReference>
<dbReference type="GO" id="GO:0016787">
    <property type="term" value="F:hydrolase activity"/>
    <property type="evidence" value="ECO:0007669"/>
    <property type="project" value="UniProtKB-KW"/>
</dbReference>
<dbReference type="InterPro" id="IPR005645">
    <property type="entry name" value="FSH-like_dom"/>
</dbReference>
<evidence type="ECO:0000259" key="2">
    <source>
        <dbReference type="Pfam" id="PF03959"/>
    </source>
</evidence>
<dbReference type="GO" id="GO:0005634">
    <property type="term" value="C:nucleus"/>
    <property type="evidence" value="ECO:0007669"/>
    <property type="project" value="TreeGrafter"/>
</dbReference>
<dbReference type="SUPFAM" id="SSF53474">
    <property type="entry name" value="alpha/beta-Hydrolases"/>
    <property type="match status" value="1"/>
</dbReference>
<dbReference type="Gene3D" id="3.40.50.1820">
    <property type="entry name" value="alpha/beta hydrolase"/>
    <property type="match status" value="2"/>
</dbReference>
<sequence length="184" mass="20710">MRKLRVLALHGFGQNALRFQKAIGAIAKECAADVDFDSDRFNGIFGFSQGGIVASYLCSFLENRDAHPLFENCNHPPFKFVVLASGLLPIEPSLPPIMIRTPSLHVFGRNDTYIHNSDSHMLAAVFKRPRIEYHDGEHFVPTKLTWRQFFHDWMLAFRPETTVIPEAVADPVARCGSGELLSKL</sequence>
<reference evidence="3 4" key="1">
    <citation type="journal article" date="2012" name="Science">
        <title>The Paleozoic origin of enzymatic lignin decomposition reconstructed from 31 fungal genomes.</title>
        <authorList>
            <person name="Floudas D."/>
            <person name="Binder M."/>
            <person name="Riley R."/>
            <person name="Barry K."/>
            <person name="Blanchette R.A."/>
            <person name="Henrissat B."/>
            <person name="Martinez A.T."/>
            <person name="Otillar R."/>
            <person name="Spatafora J.W."/>
            <person name="Yadav J.S."/>
            <person name="Aerts A."/>
            <person name="Benoit I."/>
            <person name="Boyd A."/>
            <person name="Carlson A."/>
            <person name="Copeland A."/>
            <person name="Coutinho P.M."/>
            <person name="de Vries R.P."/>
            <person name="Ferreira P."/>
            <person name="Findley K."/>
            <person name="Foster B."/>
            <person name="Gaskell J."/>
            <person name="Glotzer D."/>
            <person name="Gorecki P."/>
            <person name="Heitman J."/>
            <person name="Hesse C."/>
            <person name="Hori C."/>
            <person name="Igarashi K."/>
            <person name="Jurgens J.A."/>
            <person name="Kallen N."/>
            <person name="Kersten P."/>
            <person name="Kohler A."/>
            <person name="Kuees U."/>
            <person name="Kumar T.K.A."/>
            <person name="Kuo A."/>
            <person name="LaButti K."/>
            <person name="Larrondo L.F."/>
            <person name="Lindquist E."/>
            <person name="Ling A."/>
            <person name="Lombard V."/>
            <person name="Lucas S."/>
            <person name="Lundell T."/>
            <person name="Martin R."/>
            <person name="McLaughlin D.J."/>
            <person name="Morgenstern I."/>
            <person name="Morin E."/>
            <person name="Murat C."/>
            <person name="Nagy L.G."/>
            <person name="Nolan M."/>
            <person name="Ohm R.A."/>
            <person name="Patyshakuliyeva A."/>
            <person name="Rokas A."/>
            <person name="Ruiz-Duenas F.J."/>
            <person name="Sabat G."/>
            <person name="Salamov A."/>
            <person name="Samejima M."/>
            <person name="Schmutz J."/>
            <person name="Slot J.C."/>
            <person name="St John F."/>
            <person name="Stenlid J."/>
            <person name="Sun H."/>
            <person name="Sun S."/>
            <person name="Syed K."/>
            <person name="Tsang A."/>
            <person name="Wiebenga A."/>
            <person name="Young D."/>
            <person name="Pisabarro A."/>
            <person name="Eastwood D.C."/>
            <person name="Martin F."/>
            <person name="Cullen D."/>
            <person name="Grigoriev I.V."/>
            <person name="Hibbett D.S."/>
        </authorList>
    </citation>
    <scope>NUCLEOTIDE SEQUENCE [LARGE SCALE GENOMIC DNA]</scope>
    <source>
        <strain evidence="3 4">DJM-731 SS1</strain>
    </source>
</reference>
<dbReference type="PANTHER" id="PTHR48070">
    <property type="entry name" value="ESTERASE OVCA2"/>
    <property type="match status" value="1"/>
</dbReference>
<keyword evidence="1" id="KW-0378">Hydrolase</keyword>
<dbReference type="EMBL" id="JH795879">
    <property type="protein sequence ID" value="EJT96918.1"/>
    <property type="molecule type" value="Genomic_DNA"/>
</dbReference>
<proteinExistence type="predicted"/>
<protein>
    <recommendedName>
        <fullName evidence="2">Serine hydrolase domain-containing protein</fullName>
    </recommendedName>
</protein>
<accession>M5FPA2</accession>
<name>M5FPA2_DACPD</name>
<dbReference type="Pfam" id="PF03959">
    <property type="entry name" value="FSH1"/>
    <property type="match status" value="1"/>
</dbReference>
<evidence type="ECO:0000256" key="1">
    <source>
        <dbReference type="ARBA" id="ARBA00022801"/>
    </source>
</evidence>
<organism evidence="3 4">
    <name type="scientific">Dacryopinax primogenitus (strain DJM 731)</name>
    <name type="common">Brown rot fungus</name>
    <dbReference type="NCBI Taxonomy" id="1858805"/>
    <lineage>
        <taxon>Eukaryota</taxon>
        <taxon>Fungi</taxon>
        <taxon>Dikarya</taxon>
        <taxon>Basidiomycota</taxon>
        <taxon>Agaricomycotina</taxon>
        <taxon>Dacrymycetes</taxon>
        <taxon>Dacrymycetales</taxon>
        <taxon>Dacrymycetaceae</taxon>
        <taxon>Dacryopinax</taxon>
    </lineage>
</organism>